<dbReference type="OrthoDB" id="527444at2759"/>
<feature type="compositionally biased region" description="Low complexity" evidence="2">
    <location>
        <begin position="11"/>
        <end position="22"/>
    </location>
</feature>
<evidence type="ECO:0000313" key="3">
    <source>
        <dbReference type="EMBL" id="KXZ54949.1"/>
    </source>
</evidence>
<keyword evidence="4" id="KW-1185">Reference proteome</keyword>
<dbReference type="PANTHER" id="PTHR47466:SF1">
    <property type="entry name" value="METALLOPROTEASE MEP1 (AFU_ORTHOLOGUE AFUA_1G07730)-RELATED"/>
    <property type="match status" value="1"/>
</dbReference>
<comment type="similarity">
    <text evidence="1">Belongs to the peptidase M43B family.</text>
</comment>
<gene>
    <name evidence="3" type="ORF">GPECTOR_3g118</name>
</gene>
<sequence>MKEPNFSSIGPAAGYQSASSAASPPPPRLDLNLSRVASKLMRYVPVDVARADTGELVQSYLDQISRMQPVTSLLSATLPALGLNDTVIQPQAIQMKLLAWFEDSKVDGSSFAATVDTLAQLAQGVVDFQPRMRAISASLLNVTTVLRSQIDPIFRTLSGSNSSSSGGAGGRRMLQQVDTQALIRQLVQTALASPGAAPLVAELSRWYSPSALPDLAASLYGVLLRLAAAGGDLRDLMDRLDTHLDVSLLPSFPIYNPRTGANLSFLADPVPYDKRTTIVLPVEARRQLAEVNPLAAAMLLPRPPPEFRPAAAATQPRALIPLVFHVLTYSVPGGSFGPPNWQRVPEYVARIVALVNAMARPANLAFFVNEVRHNPTA</sequence>
<dbReference type="AlphaFoldDB" id="A0A150GYM5"/>
<evidence type="ECO:0000313" key="4">
    <source>
        <dbReference type="Proteomes" id="UP000075714"/>
    </source>
</evidence>
<evidence type="ECO:0000256" key="2">
    <source>
        <dbReference type="SAM" id="MobiDB-lite"/>
    </source>
</evidence>
<comment type="caution">
    <text evidence="3">The sequence shown here is derived from an EMBL/GenBank/DDBJ whole genome shotgun (WGS) entry which is preliminary data.</text>
</comment>
<name>A0A150GYM5_GONPE</name>
<accession>A0A150GYM5</accession>
<dbReference type="EMBL" id="LSYV01000004">
    <property type="protein sequence ID" value="KXZ54949.1"/>
    <property type="molecule type" value="Genomic_DNA"/>
</dbReference>
<feature type="region of interest" description="Disordered" evidence="2">
    <location>
        <begin position="1"/>
        <end position="28"/>
    </location>
</feature>
<proteinExistence type="inferred from homology"/>
<reference evidence="4" key="1">
    <citation type="journal article" date="2016" name="Nat. Commun.">
        <title>The Gonium pectorale genome demonstrates co-option of cell cycle regulation during the evolution of multicellularity.</title>
        <authorList>
            <person name="Hanschen E.R."/>
            <person name="Marriage T.N."/>
            <person name="Ferris P.J."/>
            <person name="Hamaji T."/>
            <person name="Toyoda A."/>
            <person name="Fujiyama A."/>
            <person name="Neme R."/>
            <person name="Noguchi H."/>
            <person name="Minakuchi Y."/>
            <person name="Suzuki M."/>
            <person name="Kawai-Toyooka H."/>
            <person name="Smith D.R."/>
            <person name="Sparks H."/>
            <person name="Anderson J."/>
            <person name="Bakaric R."/>
            <person name="Luria V."/>
            <person name="Karger A."/>
            <person name="Kirschner M.W."/>
            <person name="Durand P.M."/>
            <person name="Michod R.E."/>
            <person name="Nozaki H."/>
            <person name="Olson B.J."/>
        </authorList>
    </citation>
    <scope>NUCLEOTIDE SEQUENCE [LARGE SCALE GENOMIC DNA]</scope>
    <source>
        <strain evidence="4">NIES-2863</strain>
    </source>
</reference>
<evidence type="ECO:0000256" key="1">
    <source>
        <dbReference type="ARBA" id="ARBA00008721"/>
    </source>
</evidence>
<protein>
    <submittedName>
        <fullName evidence="3">Uncharacterized protein</fullName>
    </submittedName>
</protein>
<organism evidence="3 4">
    <name type="scientific">Gonium pectorale</name>
    <name type="common">Green alga</name>
    <dbReference type="NCBI Taxonomy" id="33097"/>
    <lineage>
        <taxon>Eukaryota</taxon>
        <taxon>Viridiplantae</taxon>
        <taxon>Chlorophyta</taxon>
        <taxon>core chlorophytes</taxon>
        <taxon>Chlorophyceae</taxon>
        <taxon>CS clade</taxon>
        <taxon>Chlamydomonadales</taxon>
        <taxon>Volvocaceae</taxon>
        <taxon>Gonium</taxon>
    </lineage>
</organism>
<dbReference type="Proteomes" id="UP000075714">
    <property type="component" value="Unassembled WGS sequence"/>
</dbReference>
<dbReference type="PANTHER" id="PTHR47466">
    <property type="match status" value="1"/>
</dbReference>